<feature type="transmembrane region" description="Helical" evidence="8">
    <location>
        <begin position="544"/>
        <end position="563"/>
    </location>
</feature>
<feature type="transmembrane region" description="Helical" evidence="8">
    <location>
        <begin position="210"/>
        <end position="231"/>
    </location>
</feature>
<dbReference type="Proteomes" id="UP000037069">
    <property type="component" value="Unassembled WGS sequence"/>
</dbReference>
<keyword evidence="7" id="KW-0325">Glycoprotein</keyword>
<dbReference type="EMBL" id="JRES01000027">
    <property type="protein sequence ID" value="KNC34837.1"/>
    <property type="molecule type" value="Genomic_DNA"/>
</dbReference>
<keyword evidence="2" id="KW-1003">Cell membrane</keyword>
<feature type="transmembrane region" description="Helical" evidence="8">
    <location>
        <begin position="489"/>
        <end position="508"/>
    </location>
</feature>
<organism evidence="9 10">
    <name type="scientific">Lucilia cuprina</name>
    <name type="common">Green bottle fly</name>
    <name type="synonym">Australian sheep blowfly</name>
    <dbReference type="NCBI Taxonomy" id="7375"/>
    <lineage>
        <taxon>Eukaryota</taxon>
        <taxon>Metazoa</taxon>
        <taxon>Ecdysozoa</taxon>
        <taxon>Arthropoda</taxon>
        <taxon>Hexapoda</taxon>
        <taxon>Insecta</taxon>
        <taxon>Pterygota</taxon>
        <taxon>Neoptera</taxon>
        <taxon>Endopterygota</taxon>
        <taxon>Diptera</taxon>
        <taxon>Brachycera</taxon>
        <taxon>Muscomorpha</taxon>
        <taxon>Oestroidea</taxon>
        <taxon>Calliphoridae</taxon>
        <taxon>Luciliinae</taxon>
        <taxon>Lucilia</taxon>
    </lineage>
</organism>
<evidence type="ECO:0000313" key="10">
    <source>
        <dbReference type="Proteomes" id="UP000037069"/>
    </source>
</evidence>
<dbReference type="PANTHER" id="PTHR42643:SF39">
    <property type="entry name" value="IONOTROPIC RECEPTOR 56A-RELATED"/>
    <property type="match status" value="1"/>
</dbReference>
<accession>A0A0L0CRG7</accession>
<evidence type="ECO:0000256" key="5">
    <source>
        <dbReference type="ARBA" id="ARBA00023136"/>
    </source>
</evidence>
<dbReference type="GO" id="GO:0005886">
    <property type="term" value="C:plasma membrane"/>
    <property type="evidence" value="ECO:0007669"/>
    <property type="project" value="UniProtKB-SubCell"/>
</dbReference>
<keyword evidence="4 8" id="KW-1133">Transmembrane helix</keyword>
<dbReference type="AlphaFoldDB" id="A0A0L0CRG7"/>
<protein>
    <recommendedName>
        <fullName evidence="11">Ionotropic glutamate receptor C-terminal domain-containing protein</fullName>
    </recommendedName>
</protein>
<comment type="subcellular location">
    <subcellularLocation>
        <location evidence="1">Cell membrane</location>
        <topology evidence="1">Multi-pass membrane protein</topology>
    </subcellularLocation>
</comment>
<feature type="transmembrane region" description="Helical" evidence="8">
    <location>
        <begin position="730"/>
        <end position="753"/>
    </location>
</feature>
<dbReference type="OrthoDB" id="7969653at2759"/>
<keyword evidence="10" id="KW-1185">Reference proteome</keyword>
<dbReference type="OMA" id="FDLEFYY"/>
<reference evidence="9 10" key="1">
    <citation type="journal article" date="2015" name="Nat. Commun.">
        <title>Lucilia cuprina genome unlocks parasitic fly biology to underpin future interventions.</title>
        <authorList>
            <person name="Anstead C.A."/>
            <person name="Korhonen P.K."/>
            <person name="Young N.D."/>
            <person name="Hall R.S."/>
            <person name="Jex A.R."/>
            <person name="Murali S.C."/>
            <person name="Hughes D.S."/>
            <person name="Lee S.F."/>
            <person name="Perry T."/>
            <person name="Stroehlein A.J."/>
            <person name="Ansell B.R."/>
            <person name="Breugelmans B."/>
            <person name="Hofmann A."/>
            <person name="Qu J."/>
            <person name="Dugan S."/>
            <person name="Lee S.L."/>
            <person name="Chao H."/>
            <person name="Dinh H."/>
            <person name="Han Y."/>
            <person name="Doddapaneni H.V."/>
            <person name="Worley K.C."/>
            <person name="Muzny D.M."/>
            <person name="Ioannidis P."/>
            <person name="Waterhouse R.M."/>
            <person name="Zdobnov E.M."/>
            <person name="James P.J."/>
            <person name="Bagnall N.H."/>
            <person name="Kotze A.C."/>
            <person name="Gibbs R.A."/>
            <person name="Richards S."/>
            <person name="Batterham P."/>
            <person name="Gasser R.B."/>
        </authorList>
    </citation>
    <scope>NUCLEOTIDE SEQUENCE [LARGE SCALE GENOMIC DNA]</scope>
    <source>
        <strain evidence="9 10">LS</strain>
        <tissue evidence="9">Full body</tissue>
    </source>
</reference>
<evidence type="ECO:0000256" key="3">
    <source>
        <dbReference type="ARBA" id="ARBA00022692"/>
    </source>
</evidence>
<evidence type="ECO:0000256" key="8">
    <source>
        <dbReference type="SAM" id="Phobius"/>
    </source>
</evidence>
<sequence>MALQAFSVIIFLAIDMDEKRSLKQFFFNLLLLFTGFFLTNYYTSNLSSLYAAKVYEPELKYLTDIGRTNLKILEHSADIAYMLNLDLPKEFDGRFITGGNTELQKARLDLNMSYIYTTHDEFVDFLLFQQLYLKHPIAKKLDQELYSRAHYVTAPHRSPLIDHLNRYISRIRENGMLSKFIEDTKWDGILSGHLILLRDSEDRKPLTLEYFRYAFVLLLFGLLLALIIFLIELKICVFKDNANFRKIVSANILQDIKPLYEIYNSESLAIVWFNVKQINNTFELLDRLLWRRHFKDILLIYEREGLEKQAGFNRQLIQIFQKCWSKGFISVLLWTQQQLYTYHPYPNVKVLQLSNVEQFWNKSHLNNFHQRSCRLPFFQFPNQCYSYRNRQGELVRTGYFYKWLQLYLQYYNASIEHFSIDMWSGNVSQKEGLEALTKMGFCLIPIYLLKFHNYFDSSNVMYLSKVTLMVPNAKEISSSLYLILPLKHYIGLIIIASTIVLFVLMYFVECTTNKIKDLSKLAMTAFRIILFLFNGFGREKSIKHFLLHLLFLFTGIFLTNYYSSTLSSLFTSKVYKPPIKTFQDISRTRLTLLEYTADVDFMLNINIPQTIKQRLRTGNNAELYSNRQKLNMTYMYTVHYEFMDFLLFQQYYLKHPIARKLDEALFYRPLYVTVPHRSPLIDHLNRYLMRIFESGLVQKFLLDSKWDGVLSGSIKLMFDPELKKPLSLTYLYYGFAVWICGLLCATVSFVIEYELFAFKYGRRHQEGINKKSLFKF</sequence>
<dbReference type="PANTHER" id="PTHR42643">
    <property type="entry name" value="IONOTROPIC RECEPTOR 20A-RELATED"/>
    <property type="match status" value="1"/>
</dbReference>
<evidence type="ECO:0000256" key="6">
    <source>
        <dbReference type="ARBA" id="ARBA00023170"/>
    </source>
</evidence>
<evidence type="ECO:0008006" key="11">
    <source>
        <dbReference type="Google" id="ProtNLM"/>
    </source>
</evidence>
<dbReference type="SUPFAM" id="SSF53850">
    <property type="entry name" value="Periplasmic binding protein-like II"/>
    <property type="match status" value="1"/>
</dbReference>
<keyword evidence="3 8" id="KW-0812">Transmembrane</keyword>
<comment type="caution">
    <text evidence="9">The sequence shown here is derived from an EMBL/GenBank/DDBJ whole genome shotgun (WGS) entry which is preliminary data.</text>
</comment>
<gene>
    <name evidence="9" type="ORF">FF38_06773</name>
</gene>
<keyword evidence="5 8" id="KW-0472">Membrane</keyword>
<name>A0A0L0CRG7_LUCCU</name>
<feature type="transmembrane region" description="Helical" evidence="8">
    <location>
        <begin position="25"/>
        <end position="43"/>
    </location>
</feature>
<keyword evidence="6" id="KW-0675">Receptor</keyword>
<dbReference type="InterPro" id="IPR052192">
    <property type="entry name" value="Insect_Ionotropic_Sensory_Rcpt"/>
</dbReference>
<evidence type="ECO:0000256" key="1">
    <source>
        <dbReference type="ARBA" id="ARBA00004651"/>
    </source>
</evidence>
<evidence type="ECO:0000256" key="4">
    <source>
        <dbReference type="ARBA" id="ARBA00022989"/>
    </source>
</evidence>
<evidence type="ECO:0000313" key="9">
    <source>
        <dbReference type="EMBL" id="KNC34837.1"/>
    </source>
</evidence>
<feature type="transmembrane region" description="Helical" evidence="8">
    <location>
        <begin position="520"/>
        <end position="537"/>
    </location>
</feature>
<proteinExistence type="predicted"/>
<evidence type="ECO:0000256" key="7">
    <source>
        <dbReference type="ARBA" id="ARBA00023180"/>
    </source>
</evidence>
<evidence type="ECO:0000256" key="2">
    <source>
        <dbReference type="ARBA" id="ARBA00022475"/>
    </source>
</evidence>